<feature type="transmembrane region" description="Helical" evidence="7">
    <location>
        <begin position="296"/>
        <end position="319"/>
    </location>
</feature>
<proteinExistence type="inferred from homology"/>
<evidence type="ECO:0000256" key="3">
    <source>
        <dbReference type="ARBA" id="ARBA00022475"/>
    </source>
</evidence>
<name>A0A9D1JCH9_9FIRM</name>
<protein>
    <submittedName>
        <fullName evidence="8">Oligosaccharide flippase family protein</fullName>
    </submittedName>
</protein>
<evidence type="ECO:0000256" key="1">
    <source>
        <dbReference type="ARBA" id="ARBA00004651"/>
    </source>
</evidence>
<feature type="transmembrane region" description="Helical" evidence="7">
    <location>
        <begin position="120"/>
        <end position="141"/>
    </location>
</feature>
<feature type="transmembrane region" description="Helical" evidence="7">
    <location>
        <begin position="398"/>
        <end position="415"/>
    </location>
</feature>
<evidence type="ECO:0000256" key="2">
    <source>
        <dbReference type="ARBA" id="ARBA00007430"/>
    </source>
</evidence>
<dbReference type="Pfam" id="PF13440">
    <property type="entry name" value="Polysacc_synt_3"/>
    <property type="match status" value="1"/>
</dbReference>
<reference evidence="8" key="2">
    <citation type="journal article" date="2021" name="PeerJ">
        <title>Extensive microbial diversity within the chicken gut microbiome revealed by metagenomics and culture.</title>
        <authorList>
            <person name="Gilroy R."/>
            <person name="Ravi A."/>
            <person name="Getino M."/>
            <person name="Pursley I."/>
            <person name="Horton D.L."/>
            <person name="Alikhan N.F."/>
            <person name="Baker D."/>
            <person name="Gharbi K."/>
            <person name="Hall N."/>
            <person name="Watson M."/>
            <person name="Adriaenssens E.M."/>
            <person name="Foster-Nyarko E."/>
            <person name="Jarju S."/>
            <person name="Secka A."/>
            <person name="Antonio M."/>
            <person name="Oren A."/>
            <person name="Chaudhuri R.R."/>
            <person name="La Ragione R."/>
            <person name="Hildebrand F."/>
            <person name="Pallen M.J."/>
        </authorList>
    </citation>
    <scope>NUCLEOTIDE SEQUENCE</scope>
    <source>
        <strain evidence="8">ChiW13-3771</strain>
    </source>
</reference>
<reference evidence="8" key="1">
    <citation type="submission" date="2020-10" db="EMBL/GenBank/DDBJ databases">
        <authorList>
            <person name="Gilroy R."/>
        </authorList>
    </citation>
    <scope>NUCLEOTIDE SEQUENCE</scope>
    <source>
        <strain evidence="8">ChiW13-3771</strain>
    </source>
</reference>
<keyword evidence="3" id="KW-1003">Cell membrane</keyword>
<evidence type="ECO:0000256" key="7">
    <source>
        <dbReference type="SAM" id="Phobius"/>
    </source>
</evidence>
<gene>
    <name evidence="8" type="ORF">IAC96_01105</name>
</gene>
<evidence type="ECO:0000313" key="9">
    <source>
        <dbReference type="Proteomes" id="UP000824201"/>
    </source>
</evidence>
<feature type="transmembrane region" description="Helical" evidence="7">
    <location>
        <begin position="368"/>
        <end position="386"/>
    </location>
</feature>
<evidence type="ECO:0000256" key="6">
    <source>
        <dbReference type="ARBA" id="ARBA00023136"/>
    </source>
</evidence>
<feature type="transmembrane region" description="Helical" evidence="7">
    <location>
        <begin position="225"/>
        <end position="249"/>
    </location>
</feature>
<keyword evidence="6 7" id="KW-0472">Membrane</keyword>
<dbReference type="PANTHER" id="PTHR30250">
    <property type="entry name" value="PST FAMILY PREDICTED COLANIC ACID TRANSPORTER"/>
    <property type="match status" value="1"/>
</dbReference>
<keyword evidence="5 7" id="KW-1133">Transmembrane helix</keyword>
<accession>A0A9D1JCH9</accession>
<feature type="transmembrane region" description="Helical" evidence="7">
    <location>
        <begin position="52"/>
        <end position="76"/>
    </location>
</feature>
<feature type="transmembrane region" description="Helical" evidence="7">
    <location>
        <begin position="88"/>
        <end position="108"/>
    </location>
</feature>
<dbReference type="GO" id="GO:0005886">
    <property type="term" value="C:plasma membrane"/>
    <property type="evidence" value="ECO:0007669"/>
    <property type="project" value="UniProtKB-SubCell"/>
</dbReference>
<comment type="subcellular location">
    <subcellularLocation>
        <location evidence="1">Cell membrane</location>
        <topology evidence="1">Multi-pass membrane protein</topology>
    </subcellularLocation>
</comment>
<keyword evidence="4 7" id="KW-0812">Transmembrane</keyword>
<feature type="transmembrane region" description="Helical" evidence="7">
    <location>
        <begin position="342"/>
        <end position="361"/>
    </location>
</feature>
<dbReference type="PANTHER" id="PTHR30250:SF10">
    <property type="entry name" value="LIPOPOLYSACCHARIDE BIOSYNTHESIS PROTEIN WZXC"/>
    <property type="match status" value="1"/>
</dbReference>
<comment type="caution">
    <text evidence="8">The sequence shown here is derived from an EMBL/GenBank/DDBJ whole genome shotgun (WGS) entry which is preliminary data.</text>
</comment>
<comment type="similarity">
    <text evidence="2">Belongs to the polysaccharide synthase family.</text>
</comment>
<evidence type="ECO:0000256" key="5">
    <source>
        <dbReference type="ARBA" id="ARBA00022989"/>
    </source>
</evidence>
<feature type="transmembrane region" description="Helical" evidence="7">
    <location>
        <begin position="20"/>
        <end position="40"/>
    </location>
</feature>
<evidence type="ECO:0000256" key="4">
    <source>
        <dbReference type="ARBA" id="ARBA00022692"/>
    </source>
</evidence>
<sequence>MAIWNRIKLIMEKADTKHIVILSMGVLGGQIVNILVQPIATRLYSPEAFGNLSLMISLGTMFAPIATLQYHIAIVHSKKEEEFALYKLNFLLVAITAFFFFFCLFGYLQFGTPKYDTVGSLIYISILWYIMNGLVSIVESYNNRHNEYQLMAKVTFNRAIVSNIVKVILGVFHFEVLGLVIAQTLGYIAGIKKQSKSIIQHWNDIWKTDGKQVLEVASRYRAQPLYALPGIFILQFSYSALAVVINTLFSTREGGFFSLSVTVLGIPLSLVSNNVSRVFFKNASEEYEKTGSFYSAFRNTSVMLISLSVVGFSLLWFIAEPAFSLVYGKEWVRSGVFVKRLIPMYAARFIVTGMMHGFVISNKQRLKTILQSLFIAAMALGYSLAASGRMEVEGFLSYINWTYFALYIVLFFVLWKQSKGEHG</sequence>
<evidence type="ECO:0000313" key="8">
    <source>
        <dbReference type="EMBL" id="HIR87526.1"/>
    </source>
</evidence>
<dbReference type="AlphaFoldDB" id="A0A9D1JCH9"/>
<dbReference type="InterPro" id="IPR050833">
    <property type="entry name" value="Poly_Biosynth_Transport"/>
</dbReference>
<dbReference type="EMBL" id="DVHN01000007">
    <property type="protein sequence ID" value="HIR87526.1"/>
    <property type="molecule type" value="Genomic_DNA"/>
</dbReference>
<organism evidence="8 9">
    <name type="scientific">Candidatus Fimimorpha faecalis</name>
    <dbReference type="NCBI Taxonomy" id="2840824"/>
    <lineage>
        <taxon>Bacteria</taxon>
        <taxon>Bacillati</taxon>
        <taxon>Bacillota</taxon>
        <taxon>Clostridia</taxon>
        <taxon>Eubacteriales</taxon>
        <taxon>Candidatus Fimimorpha</taxon>
    </lineage>
</organism>
<dbReference type="Proteomes" id="UP000824201">
    <property type="component" value="Unassembled WGS sequence"/>
</dbReference>